<accession>A9NLT3</accession>
<organism evidence="1">
    <name type="scientific">Picea sitchensis</name>
    <name type="common">Sitka spruce</name>
    <name type="synonym">Pinus sitchensis</name>
    <dbReference type="NCBI Taxonomy" id="3332"/>
    <lineage>
        <taxon>Eukaryota</taxon>
        <taxon>Viridiplantae</taxon>
        <taxon>Streptophyta</taxon>
        <taxon>Embryophyta</taxon>
        <taxon>Tracheophyta</taxon>
        <taxon>Spermatophyta</taxon>
        <taxon>Pinopsida</taxon>
        <taxon>Pinidae</taxon>
        <taxon>Conifers I</taxon>
        <taxon>Pinales</taxon>
        <taxon>Pinaceae</taxon>
        <taxon>Picea</taxon>
    </lineage>
</organism>
<dbReference type="EMBL" id="EF082221">
    <property type="protein sequence ID" value="ABK21594.1"/>
    <property type="molecule type" value="mRNA"/>
</dbReference>
<dbReference type="AlphaFoldDB" id="A9NLT3"/>
<protein>
    <submittedName>
        <fullName evidence="1">Uncharacterized protein</fullName>
    </submittedName>
</protein>
<evidence type="ECO:0000313" key="1">
    <source>
        <dbReference type="EMBL" id="ABK21594.1"/>
    </source>
</evidence>
<sequence length="40" mass="4845">MTLLFRPGSSRKQNRGLMKEREKLVASDMHWQKKKKNWAE</sequence>
<proteinExistence type="evidence at transcript level"/>
<reference evidence="1" key="1">
    <citation type="journal article" date="2008" name="BMC Genomics">
        <title>A conifer genomics resource of 200,000 spruce (Picea spp.) ESTs and 6,464 high-quality, sequence-finished full-length cDNAs for Sitka spruce (Picea sitchensis).</title>
        <authorList>
            <person name="Ralph S.G."/>
            <person name="Chun H.J."/>
            <person name="Kolosova N."/>
            <person name="Cooper D."/>
            <person name="Oddy C."/>
            <person name="Ritland C.E."/>
            <person name="Kirkpatrick R."/>
            <person name="Moore R."/>
            <person name="Barber S."/>
            <person name="Holt R.A."/>
            <person name="Jones S.J."/>
            <person name="Marra M.A."/>
            <person name="Douglas C.J."/>
            <person name="Ritland K."/>
            <person name="Bohlmann J."/>
        </authorList>
    </citation>
    <scope>NUCLEOTIDE SEQUENCE</scope>
    <source>
        <tissue evidence="1">Green portion of the leader tissue</tissue>
    </source>
</reference>
<name>A9NLT3_PICSI</name>